<feature type="region of interest" description="Disordered" evidence="1">
    <location>
        <begin position="1"/>
        <end position="56"/>
    </location>
</feature>
<evidence type="ECO:0000313" key="2">
    <source>
        <dbReference type="EMBL" id="KAK2022257.1"/>
    </source>
</evidence>
<feature type="compositionally biased region" description="Basic and acidic residues" evidence="1">
    <location>
        <begin position="1"/>
        <end position="25"/>
    </location>
</feature>
<evidence type="ECO:0000313" key="3">
    <source>
        <dbReference type="Proteomes" id="UP001232148"/>
    </source>
</evidence>
<proteinExistence type="predicted"/>
<comment type="caution">
    <text evidence="2">The sequence shown here is derived from an EMBL/GenBank/DDBJ whole genome shotgun (WGS) entry which is preliminary data.</text>
</comment>
<sequence length="122" mass="13457">MRPEARKAAPSSKKETSTRIAEPHAEPPMLQPPLRMEEGDRGAVPDASAPCSPDHDGNLQLNLHQCRTLEALPSTAPVIHIFTCLPLLTCFRHVTDPWALHHDCSYGKAVVIGHLHDTTPRF</sequence>
<accession>A0AAD9LVN2</accession>
<dbReference type="Proteomes" id="UP001232148">
    <property type="component" value="Unassembled WGS sequence"/>
</dbReference>
<organism evidence="2 3">
    <name type="scientific">Colletotrichum zoysiae</name>
    <dbReference type="NCBI Taxonomy" id="1216348"/>
    <lineage>
        <taxon>Eukaryota</taxon>
        <taxon>Fungi</taxon>
        <taxon>Dikarya</taxon>
        <taxon>Ascomycota</taxon>
        <taxon>Pezizomycotina</taxon>
        <taxon>Sordariomycetes</taxon>
        <taxon>Hypocreomycetidae</taxon>
        <taxon>Glomerellales</taxon>
        <taxon>Glomerellaceae</taxon>
        <taxon>Colletotrichum</taxon>
        <taxon>Colletotrichum graminicola species complex</taxon>
    </lineage>
</organism>
<reference evidence="2" key="1">
    <citation type="submission" date="2021-06" db="EMBL/GenBank/DDBJ databases">
        <title>Comparative genomics, transcriptomics and evolutionary studies reveal genomic signatures of adaptation to plant cell wall in hemibiotrophic fungi.</title>
        <authorList>
            <consortium name="DOE Joint Genome Institute"/>
            <person name="Baroncelli R."/>
            <person name="Diaz J.F."/>
            <person name="Benocci T."/>
            <person name="Peng M."/>
            <person name="Battaglia E."/>
            <person name="Haridas S."/>
            <person name="Andreopoulos W."/>
            <person name="Labutti K."/>
            <person name="Pangilinan J."/>
            <person name="Floch G.L."/>
            <person name="Makela M.R."/>
            <person name="Henrissat B."/>
            <person name="Grigoriev I.V."/>
            <person name="Crouch J.A."/>
            <person name="De Vries R.P."/>
            <person name="Sukno S.A."/>
            <person name="Thon M.R."/>
        </authorList>
    </citation>
    <scope>NUCLEOTIDE SEQUENCE</scope>
    <source>
        <strain evidence="2">MAFF235873</strain>
    </source>
</reference>
<protein>
    <submittedName>
        <fullName evidence="2">Uncharacterized protein</fullName>
    </submittedName>
</protein>
<evidence type="ECO:0000256" key="1">
    <source>
        <dbReference type="SAM" id="MobiDB-lite"/>
    </source>
</evidence>
<dbReference type="EMBL" id="MU843052">
    <property type="protein sequence ID" value="KAK2022257.1"/>
    <property type="molecule type" value="Genomic_DNA"/>
</dbReference>
<dbReference type="AlphaFoldDB" id="A0AAD9LVN2"/>
<name>A0AAD9LVN2_9PEZI</name>
<keyword evidence="3" id="KW-1185">Reference proteome</keyword>
<gene>
    <name evidence="2" type="ORF">LX32DRAFT_204382</name>
</gene>